<evidence type="ECO:0000256" key="4">
    <source>
        <dbReference type="ARBA" id="ARBA00022737"/>
    </source>
</evidence>
<keyword evidence="7 8" id="KW-1015">Disulfide bond</keyword>
<evidence type="ECO:0000256" key="7">
    <source>
        <dbReference type="ARBA" id="ARBA00023157"/>
    </source>
</evidence>
<organism evidence="9 10">
    <name type="scientific">Batillaria attramentaria</name>
    <dbReference type="NCBI Taxonomy" id="370345"/>
    <lineage>
        <taxon>Eukaryota</taxon>
        <taxon>Metazoa</taxon>
        <taxon>Spiralia</taxon>
        <taxon>Lophotrochozoa</taxon>
        <taxon>Mollusca</taxon>
        <taxon>Gastropoda</taxon>
        <taxon>Caenogastropoda</taxon>
        <taxon>Sorbeoconcha</taxon>
        <taxon>Cerithioidea</taxon>
        <taxon>Batillariidae</taxon>
        <taxon>Batillaria</taxon>
    </lineage>
</organism>
<comment type="subcellular location">
    <subcellularLocation>
        <location evidence="2">Endomembrane system</location>
    </subcellularLocation>
    <subcellularLocation>
        <location evidence="1">Membrane</location>
        <topology evidence="1">Single-pass membrane protein</topology>
    </subcellularLocation>
</comment>
<dbReference type="InterPro" id="IPR023415">
    <property type="entry name" value="LDLR_class-A_CS"/>
</dbReference>
<dbReference type="InterPro" id="IPR050685">
    <property type="entry name" value="LDLR"/>
</dbReference>
<dbReference type="InterPro" id="IPR002172">
    <property type="entry name" value="LDrepeatLR_classA_rpt"/>
</dbReference>
<evidence type="ECO:0000256" key="2">
    <source>
        <dbReference type="ARBA" id="ARBA00004308"/>
    </source>
</evidence>
<keyword evidence="3" id="KW-0812">Transmembrane</keyword>
<comment type="caution">
    <text evidence="9">The sequence shown here is derived from an EMBL/GenBank/DDBJ whole genome shotgun (WGS) entry which is preliminary data.</text>
</comment>
<keyword evidence="10" id="KW-1185">Reference proteome</keyword>
<dbReference type="PRINTS" id="PR00261">
    <property type="entry name" value="LDLRECEPTOR"/>
</dbReference>
<evidence type="ECO:0000313" key="9">
    <source>
        <dbReference type="EMBL" id="KAK7475462.1"/>
    </source>
</evidence>
<feature type="disulfide bond" evidence="8">
    <location>
        <begin position="113"/>
        <end position="131"/>
    </location>
</feature>
<protein>
    <submittedName>
        <fullName evidence="9">Uncharacterized protein</fullName>
    </submittedName>
</protein>
<dbReference type="PROSITE" id="PS01209">
    <property type="entry name" value="LDLRA_1"/>
    <property type="match status" value="1"/>
</dbReference>
<keyword evidence="6" id="KW-0472">Membrane</keyword>
<evidence type="ECO:0000313" key="10">
    <source>
        <dbReference type="Proteomes" id="UP001519460"/>
    </source>
</evidence>
<dbReference type="Proteomes" id="UP001519460">
    <property type="component" value="Unassembled WGS sequence"/>
</dbReference>
<gene>
    <name evidence="9" type="ORF">BaRGS_00033281</name>
</gene>
<dbReference type="Pfam" id="PF00057">
    <property type="entry name" value="Ldl_recept_a"/>
    <property type="match status" value="2"/>
</dbReference>
<dbReference type="InterPro" id="IPR036055">
    <property type="entry name" value="LDL_receptor-like_sf"/>
</dbReference>
<dbReference type="EMBL" id="JACVVK020000405">
    <property type="protein sequence ID" value="KAK7475462.1"/>
    <property type="molecule type" value="Genomic_DNA"/>
</dbReference>
<dbReference type="CDD" id="cd00112">
    <property type="entry name" value="LDLa"/>
    <property type="match status" value="2"/>
</dbReference>
<evidence type="ECO:0000256" key="8">
    <source>
        <dbReference type="PROSITE-ProRule" id="PRU00124"/>
    </source>
</evidence>
<accession>A0ABD0JKB0</accession>
<evidence type="ECO:0000256" key="6">
    <source>
        <dbReference type="ARBA" id="ARBA00023136"/>
    </source>
</evidence>
<feature type="disulfide bond" evidence="8">
    <location>
        <begin position="106"/>
        <end position="118"/>
    </location>
</feature>
<evidence type="ECO:0000256" key="3">
    <source>
        <dbReference type="ARBA" id="ARBA00022692"/>
    </source>
</evidence>
<feature type="non-terminal residue" evidence="9">
    <location>
        <position position="1"/>
    </location>
</feature>
<name>A0ABD0JKB0_9CAEN</name>
<evidence type="ECO:0000256" key="1">
    <source>
        <dbReference type="ARBA" id="ARBA00004167"/>
    </source>
</evidence>
<feature type="disulfide bond" evidence="8">
    <location>
        <begin position="86"/>
        <end position="101"/>
    </location>
</feature>
<dbReference type="AlphaFoldDB" id="A0ABD0JKB0"/>
<keyword evidence="5" id="KW-1133">Transmembrane helix</keyword>
<evidence type="ECO:0000256" key="5">
    <source>
        <dbReference type="ARBA" id="ARBA00022989"/>
    </source>
</evidence>
<comment type="caution">
    <text evidence="8">Lacks conserved residue(s) required for the propagation of feature annotation.</text>
</comment>
<sequence length="343" mass="38258">AAADNTSNTAKPDREESGIVISTPTLWMSNSTIPYTQCPAGHVTHDFLACDAQSACWSRDDPSVSCLAPLFTCTNGFERVHYTFVCDYRPDCSDASDENFCVFPTCRMSEFSCGNKQCLPYWQQCDKVEQCANGADEGLCEATMRYMVMDTIPPARIDFDRGQLMELSLAGSPLTQVTMTPLHEVQTLPSLLSLDVSRIPSPELNVHLVYMFPNLETLNMSGSGVDRVQEEGFQLLEHIPILLLHLLFKSVIMFRSPQRQLLFFAYAGFVSHTSNDQIINLNTFRFSAVSPSVRPQLEVVSSPAGVYVQTPGWNGRDLYPDNMDSWARVDIPADHSVMITILE</sequence>
<dbReference type="PANTHER" id="PTHR24270:SF8">
    <property type="entry name" value="LD11117P-RELATED"/>
    <property type="match status" value="1"/>
</dbReference>
<dbReference type="GO" id="GO:0012505">
    <property type="term" value="C:endomembrane system"/>
    <property type="evidence" value="ECO:0007669"/>
    <property type="project" value="UniProtKB-SubCell"/>
</dbReference>
<dbReference type="GO" id="GO:0016020">
    <property type="term" value="C:membrane"/>
    <property type="evidence" value="ECO:0007669"/>
    <property type="project" value="UniProtKB-SubCell"/>
</dbReference>
<dbReference type="GO" id="GO:0016192">
    <property type="term" value="P:vesicle-mediated transport"/>
    <property type="evidence" value="ECO:0007669"/>
    <property type="project" value="UniProtKB-ARBA"/>
</dbReference>
<dbReference type="SMART" id="SM00192">
    <property type="entry name" value="LDLa"/>
    <property type="match status" value="2"/>
</dbReference>
<dbReference type="SUPFAM" id="SSF52047">
    <property type="entry name" value="RNI-like"/>
    <property type="match status" value="1"/>
</dbReference>
<dbReference type="PROSITE" id="PS50068">
    <property type="entry name" value="LDLRA_2"/>
    <property type="match status" value="2"/>
</dbReference>
<dbReference type="PANTHER" id="PTHR24270">
    <property type="entry name" value="LOW-DENSITY LIPOPROTEIN RECEPTOR-RELATED"/>
    <property type="match status" value="1"/>
</dbReference>
<dbReference type="SUPFAM" id="SSF57424">
    <property type="entry name" value="LDL receptor-like module"/>
    <property type="match status" value="2"/>
</dbReference>
<proteinExistence type="predicted"/>
<reference evidence="9 10" key="1">
    <citation type="journal article" date="2023" name="Sci. Data">
        <title>Genome assembly of the Korean intertidal mud-creeper Batillaria attramentaria.</title>
        <authorList>
            <person name="Patra A.K."/>
            <person name="Ho P.T."/>
            <person name="Jun S."/>
            <person name="Lee S.J."/>
            <person name="Kim Y."/>
            <person name="Won Y.J."/>
        </authorList>
    </citation>
    <scope>NUCLEOTIDE SEQUENCE [LARGE SCALE GENOMIC DNA]</scope>
    <source>
        <strain evidence="9">Wonlab-2016</strain>
    </source>
</reference>
<feature type="non-terminal residue" evidence="9">
    <location>
        <position position="343"/>
    </location>
</feature>
<keyword evidence="4" id="KW-0677">Repeat</keyword>
<dbReference type="Gene3D" id="4.10.400.10">
    <property type="entry name" value="Low-density Lipoprotein Receptor"/>
    <property type="match status" value="2"/>
</dbReference>
<feature type="disulfide bond" evidence="8">
    <location>
        <begin position="125"/>
        <end position="140"/>
    </location>
</feature>